<reference evidence="2" key="1">
    <citation type="submission" date="2020-12" db="UniProtKB">
        <authorList>
            <consortium name="WormBaseParasite"/>
        </authorList>
    </citation>
    <scope>IDENTIFICATION</scope>
    <source>
        <strain evidence="2">MHco3</strain>
    </source>
</reference>
<dbReference type="Proteomes" id="UP000025227">
    <property type="component" value="Unplaced"/>
</dbReference>
<dbReference type="WBParaSite" id="HCON_00159640-00001">
    <property type="protein sequence ID" value="HCON_00159640-00001"/>
    <property type="gene ID" value="HCON_00159640"/>
</dbReference>
<name>A0A7I5EDJ3_HAECO</name>
<evidence type="ECO:0000313" key="2">
    <source>
        <dbReference type="WBParaSite" id="HCON_00159640-00001"/>
    </source>
</evidence>
<proteinExistence type="predicted"/>
<protein>
    <submittedName>
        <fullName evidence="2">EB domain-containing protein</fullName>
    </submittedName>
</protein>
<dbReference type="AlphaFoldDB" id="A0A7I5EDJ3"/>
<sequence>RYACSNDHDCAVPGCTNRHDNSSVYCGPSFCCTTSFGQTSACQTTLWPKNRRIMTSLVAPKEHWRLATDIIFTSID</sequence>
<organism evidence="1 2">
    <name type="scientific">Haemonchus contortus</name>
    <name type="common">Barber pole worm</name>
    <dbReference type="NCBI Taxonomy" id="6289"/>
    <lineage>
        <taxon>Eukaryota</taxon>
        <taxon>Metazoa</taxon>
        <taxon>Ecdysozoa</taxon>
        <taxon>Nematoda</taxon>
        <taxon>Chromadorea</taxon>
        <taxon>Rhabditida</taxon>
        <taxon>Rhabditina</taxon>
        <taxon>Rhabditomorpha</taxon>
        <taxon>Strongyloidea</taxon>
        <taxon>Trichostrongylidae</taxon>
        <taxon>Haemonchus</taxon>
    </lineage>
</organism>
<keyword evidence="1" id="KW-1185">Reference proteome</keyword>
<accession>A0A7I5EDJ3</accession>
<evidence type="ECO:0000313" key="1">
    <source>
        <dbReference type="Proteomes" id="UP000025227"/>
    </source>
</evidence>